<dbReference type="InterPro" id="IPR030878">
    <property type="entry name" value="Ribosomal_uL15"/>
</dbReference>
<keyword evidence="4" id="KW-0694">RNA-binding</keyword>
<dbReference type="RefSeq" id="WP_317994406.1">
    <property type="nucleotide sequence ID" value="NZ_AP025523.1"/>
</dbReference>
<evidence type="ECO:0000256" key="1">
    <source>
        <dbReference type="ARBA" id="ARBA00007320"/>
    </source>
</evidence>
<gene>
    <name evidence="4 7" type="primary">rplO</name>
    <name evidence="7" type="ORF">WPS_20320</name>
</gene>
<comment type="function">
    <text evidence="4">Binds to the 23S rRNA.</text>
</comment>
<dbReference type="SUPFAM" id="SSF52080">
    <property type="entry name" value="Ribosomal proteins L15p and L18e"/>
    <property type="match status" value="1"/>
</dbReference>
<evidence type="ECO:0000256" key="5">
    <source>
        <dbReference type="SAM" id="MobiDB-lite"/>
    </source>
</evidence>
<keyword evidence="4" id="KW-0699">rRNA-binding</keyword>
<dbReference type="GO" id="GO:0022625">
    <property type="term" value="C:cytosolic large ribosomal subunit"/>
    <property type="evidence" value="ECO:0007669"/>
    <property type="project" value="TreeGrafter"/>
</dbReference>
<feature type="compositionally biased region" description="Basic residues" evidence="5">
    <location>
        <begin position="27"/>
        <end position="38"/>
    </location>
</feature>
<evidence type="ECO:0000256" key="2">
    <source>
        <dbReference type="ARBA" id="ARBA00022980"/>
    </source>
</evidence>
<feature type="region of interest" description="Disordered" evidence="5">
    <location>
        <begin position="1"/>
        <end position="89"/>
    </location>
</feature>
<dbReference type="HAMAP" id="MF_01341">
    <property type="entry name" value="Ribosomal_uL15"/>
    <property type="match status" value="1"/>
</dbReference>
<dbReference type="PANTHER" id="PTHR12934:SF11">
    <property type="entry name" value="LARGE RIBOSOMAL SUBUNIT PROTEIN UL15M"/>
    <property type="match status" value="1"/>
</dbReference>
<keyword evidence="8" id="KW-1185">Reference proteome</keyword>
<evidence type="ECO:0000313" key="7">
    <source>
        <dbReference type="EMBL" id="BDE06756.1"/>
    </source>
</evidence>
<dbReference type="AlphaFoldDB" id="A0AAN1XY58"/>
<dbReference type="PANTHER" id="PTHR12934">
    <property type="entry name" value="50S RIBOSOMAL PROTEIN L15"/>
    <property type="match status" value="1"/>
</dbReference>
<reference evidence="7 8" key="1">
    <citation type="journal article" date="2022" name="ISME Commun">
        <title>Vulcanimicrobium alpinus gen. nov. sp. nov., the first cultivated representative of the candidate phylum 'Eremiobacterota', is a metabolically versatile aerobic anoxygenic phototroph.</title>
        <authorList>
            <person name="Yabe S."/>
            <person name="Muto K."/>
            <person name="Abe K."/>
            <person name="Yokota A."/>
            <person name="Staudigel H."/>
            <person name="Tebo B.M."/>
        </authorList>
    </citation>
    <scope>NUCLEOTIDE SEQUENCE [LARGE SCALE GENOMIC DNA]</scope>
    <source>
        <strain evidence="7 8">WC8-2</strain>
    </source>
</reference>
<dbReference type="Pfam" id="PF00828">
    <property type="entry name" value="Ribosomal_L27A"/>
    <property type="match status" value="1"/>
</dbReference>
<accession>A0AAN1XY58</accession>
<dbReference type="InterPro" id="IPR021131">
    <property type="entry name" value="Ribosomal_uL15/eL18"/>
</dbReference>
<organism evidence="7 8">
    <name type="scientific">Vulcanimicrobium alpinum</name>
    <dbReference type="NCBI Taxonomy" id="3016050"/>
    <lineage>
        <taxon>Bacteria</taxon>
        <taxon>Bacillati</taxon>
        <taxon>Vulcanimicrobiota</taxon>
        <taxon>Vulcanimicrobiia</taxon>
        <taxon>Vulcanimicrobiales</taxon>
        <taxon>Vulcanimicrobiaceae</taxon>
        <taxon>Vulcanimicrobium</taxon>
    </lineage>
</organism>
<dbReference type="InterPro" id="IPR036227">
    <property type="entry name" value="Ribosomal_uL15/eL18_sf"/>
</dbReference>
<dbReference type="GO" id="GO:0006412">
    <property type="term" value="P:translation"/>
    <property type="evidence" value="ECO:0007669"/>
    <property type="project" value="UniProtKB-UniRule"/>
</dbReference>
<evidence type="ECO:0000259" key="6">
    <source>
        <dbReference type="Pfam" id="PF00828"/>
    </source>
</evidence>
<evidence type="ECO:0000256" key="3">
    <source>
        <dbReference type="ARBA" id="ARBA00023274"/>
    </source>
</evidence>
<dbReference type="GO" id="GO:0003735">
    <property type="term" value="F:structural constituent of ribosome"/>
    <property type="evidence" value="ECO:0007669"/>
    <property type="project" value="InterPro"/>
</dbReference>
<keyword evidence="2 4" id="KW-0689">Ribosomal protein</keyword>
<dbReference type="GO" id="GO:0019843">
    <property type="term" value="F:rRNA binding"/>
    <property type="evidence" value="ECO:0007669"/>
    <property type="project" value="UniProtKB-UniRule"/>
</dbReference>
<dbReference type="NCBIfam" id="TIGR01071">
    <property type="entry name" value="rplO_bact"/>
    <property type="match status" value="1"/>
</dbReference>
<comment type="subunit">
    <text evidence="4">Part of the 50S ribosomal subunit.</text>
</comment>
<dbReference type="Gene3D" id="3.100.10.10">
    <property type="match status" value="1"/>
</dbReference>
<evidence type="ECO:0000256" key="4">
    <source>
        <dbReference type="HAMAP-Rule" id="MF_01341"/>
    </source>
</evidence>
<keyword evidence="3 4" id="KW-0687">Ribonucleoprotein</keyword>
<feature type="compositionally biased region" description="Gly residues" evidence="5">
    <location>
        <begin position="39"/>
        <end position="64"/>
    </location>
</feature>
<sequence>MAEKKTTLRQAQGDGASLSLATLKPNPHSRPKRTRVGRGHGSGMVKTGGEGGKGQTVRSGGGKGPAFEGGQTPWARRLPQRKGVSQKSRDIGHFRTEFAVLNVGDLAGWDTSVEVSPQSLKAHGKVRDLKDGVKILGGTAKKKDAGSLPAGLKFRDILFSASAREALAAVGADLGDAAASE</sequence>
<evidence type="ECO:0000313" key="8">
    <source>
        <dbReference type="Proteomes" id="UP001317532"/>
    </source>
</evidence>
<name>A0AAN1XY58_UNVUL</name>
<dbReference type="KEGG" id="vab:WPS_20320"/>
<dbReference type="Proteomes" id="UP001317532">
    <property type="component" value="Chromosome"/>
</dbReference>
<dbReference type="InterPro" id="IPR005749">
    <property type="entry name" value="Ribosomal_uL15_bac-type"/>
</dbReference>
<protein>
    <recommendedName>
        <fullName evidence="4">Large ribosomal subunit protein uL15</fullName>
    </recommendedName>
</protein>
<comment type="similarity">
    <text evidence="1 4">Belongs to the universal ribosomal protein uL15 family.</text>
</comment>
<feature type="domain" description="Large ribosomal subunit protein uL15/eL18" evidence="6">
    <location>
        <begin position="101"/>
        <end position="171"/>
    </location>
</feature>
<dbReference type="EMBL" id="AP025523">
    <property type="protein sequence ID" value="BDE06756.1"/>
    <property type="molecule type" value="Genomic_DNA"/>
</dbReference>
<proteinExistence type="inferred from homology"/>